<dbReference type="Pfam" id="PF13417">
    <property type="entry name" value="GST_N_3"/>
    <property type="match status" value="1"/>
</dbReference>
<comment type="caution">
    <text evidence="2">The sequence shown here is derived from an EMBL/GenBank/DDBJ whole genome shotgun (WGS) entry which is preliminary data.</text>
</comment>
<dbReference type="CDD" id="cd00299">
    <property type="entry name" value="GST_C_family"/>
    <property type="match status" value="1"/>
</dbReference>
<name>A0A1Y1SBD6_9GAMM</name>
<evidence type="ECO:0000313" key="2">
    <source>
        <dbReference type="EMBL" id="ORE85423.1"/>
    </source>
</evidence>
<dbReference type="OrthoDB" id="5791869at2"/>
<dbReference type="InterPro" id="IPR036282">
    <property type="entry name" value="Glutathione-S-Trfase_C_sf"/>
</dbReference>
<dbReference type="AlphaFoldDB" id="A0A1Y1SBD6"/>
<dbReference type="STRING" id="1317117.ATO7_14413"/>
<dbReference type="SUPFAM" id="SSF52833">
    <property type="entry name" value="Thioredoxin-like"/>
    <property type="match status" value="1"/>
</dbReference>
<dbReference type="SUPFAM" id="SSF47616">
    <property type="entry name" value="GST C-terminal domain-like"/>
    <property type="match status" value="1"/>
</dbReference>
<protein>
    <submittedName>
        <fullName evidence="2">Glutathione S-transferase</fullName>
    </submittedName>
</protein>
<dbReference type="Gene3D" id="3.40.30.110">
    <property type="match status" value="2"/>
</dbReference>
<dbReference type="Proteomes" id="UP000192342">
    <property type="component" value="Unassembled WGS sequence"/>
</dbReference>
<dbReference type="EMBL" id="AQQV01000004">
    <property type="protein sequence ID" value="ORE85423.1"/>
    <property type="molecule type" value="Genomic_DNA"/>
</dbReference>
<dbReference type="GO" id="GO:0016740">
    <property type="term" value="F:transferase activity"/>
    <property type="evidence" value="ECO:0007669"/>
    <property type="project" value="UniProtKB-KW"/>
</dbReference>
<feature type="domain" description="GST N-terminal" evidence="1">
    <location>
        <begin position="7"/>
        <end position="80"/>
    </location>
</feature>
<evidence type="ECO:0000259" key="1">
    <source>
        <dbReference type="Pfam" id="PF13417"/>
    </source>
</evidence>
<dbReference type="CDD" id="cd00570">
    <property type="entry name" value="GST_N_family"/>
    <property type="match status" value="1"/>
</dbReference>
<sequence>MTAPLILHHYDESPYAEKIRLMLGFTGLKWQSLIAPIQPPRPHLDELTGGYRRIPVAQMGADVFCDTAIITQEIVALSGEKRLDVNAMDQDALALMQEAEREIFFAAIASVSPLKLLTTLLVGMGPVGMFRFVADRVRLMKGASVRPAQGAQAKVLFARHLDTLEVRLAHQAWVTGDEPALADFAVYHPLWLNMSCSRSGPPGGPRVRDWFERMTRIGHGHREEIDADAAWSAARNVEPRPLPAHNADSEFAVGRRVQVAPTDYGVVAVTGELACVNDERIVLRRATSALGLVHVHFPRQGYALSATP</sequence>
<evidence type="ECO:0000313" key="3">
    <source>
        <dbReference type="Proteomes" id="UP000192342"/>
    </source>
</evidence>
<dbReference type="InterPro" id="IPR036249">
    <property type="entry name" value="Thioredoxin-like_sf"/>
</dbReference>
<keyword evidence="2" id="KW-0808">Transferase</keyword>
<dbReference type="InterPro" id="IPR004045">
    <property type="entry name" value="Glutathione_S-Trfase_N"/>
</dbReference>
<keyword evidence="3" id="KW-1185">Reference proteome</keyword>
<dbReference type="Gene3D" id="1.20.1050.10">
    <property type="match status" value="1"/>
</dbReference>
<dbReference type="Pfam" id="PF13410">
    <property type="entry name" value="GST_C_2"/>
    <property type="match status" value="1"/>
</dbReference>
<dbReference type="RefSeq" id="WP_083563006.1">
    <property type="nucleotide sequence ID" value="NZ_AQQV01000004.1"/>
</dbReference>
<proteinExistence type="predicted"/>
<organism evidence="2 3">
    <name type="scientific">Oceanococcus atlanticus</name>
    <dbReference type="NCBI Taxonomy" id="1317117"/>
    <lineage>
        <taxon>Bacteria</taxon>
        <taxon>Pseudomonadati</taxon>
        <taxon>Pseudomonadota</taxon>
        <taxon>Gammaproteobacteria</taxon>
        <taxon>Chromatiales</taxon>
        <taxon>Oceanococcaceae</taxon>
        <taxon>Oceanococcus</taxon>
    </lineage>
</organism>
<accession>A0A1Y1SBD6</accession>
<reference evidence="2 3" key="1">
    <citation type="submission" date="2013-04" db="EMBL/GenBank/DDBJ databases">
        <title>Oceanococcus atlanticus 22II-S10r2 Genome Sequencing.</title>
        <authorList>
            <person name="Lai Q."/>
            <person name="Li G."/>
            <person name="Shao Z."/>
        </authorList>
    </citation>
    <scope>NUCLEOTIDE SEQUENCE [LARGE SCALE GENOMIC DNA]</scope>
    <source>
        <strain evidence="2 3">22II-S10r2</strain>
    </source>
</reference>
<gene>
    <name evidence="2" type="ORF">ATO7_14413</name>
</gene>